<organism evidence="11 12">
    <name type="scientific">Auraticoccus cholistanensis</name>
    <dbReference type="NCBI Taxonomy" id="2656650"/>
    <lineage>
        <taxon>Bacteria</taxon>
        <taxon>Bacillati</taxon>
        <taxon>Actinomycetota</taxon>
        <taxon>Actinomycetes</taxon>
        <taxon>Propionibacteriales</taxon>
        <taxon>Propionibacteriaceae</taxon>
        <taxon>Auraticoccus</taxon>
    </lineage>
</organism>
<evidence type="ECO:0000256" key="9">
    <source>
        <dbReference type="RuleBase" id="RU000673"/>
    </source>
</evidence>
<feature type="binding site" evidence="8">
    <location>
        <position position="79"/>
    </location>
    <ligand>
        <name>tRNA</name>
        <dbReference type="ChEBI" id="CHEBI:17843"/>
    </ligand>
</feature>
<dbReference type="PANTHER" id="PTHR17224:SF1">
    <property type="entry name" value="PEPTIDYL-TRNA HYDROLASE"/>
    <property type="match status" value="1"/>
</dbReference>
<sequence length="199" mass="20997">MTTWLVVGLGNPGPTYAMNRHNVGFMVVDELARRASATFAAPRGMRADVATTRYAAGTLGGLGADADKVLLVKPRTFMNDTGAAVQKLSAFHGVDPAHVVAVHDELDLDPGRLRLKVGGGDNGHNGLKSIRAHLRTGDFARVRVGVGRPPGRMEVQAFLLSDFAAGQRADLAVDVSRAADAVEVLLGSGLVEAQNRFNC</sequence>
<dbReference type="InterPro" id="IPR001328">
    <property type="entry name" value="Pept_tRNA_hydro"/>
</dbReference>
<feature type="site" description="Stabilizes the basic form of H active site to accept a proton" evidence="8">
    <location>
        <position position="104"/>
    </location>
</feature>
<keyword evidence="8" id="KW-0963">Cytoplasm</keyword>
<comment type="catalytic activity">
    <reaction evidence="6 8 9">
        <text>an N-acyl-L-alpha-aminoacyl-tRNA + H2O = an N-acyl-L-amino acid + a tRNA + H(+)</text>
        <dbReference type="Rhea" id="RHEA:54448"/>
        <dbReference type="Rhea" id="RHEA-COMP:10123"/>
        <dbReference type="Rhea" id="RHEA-COMP:13883"/>
        <dbReference type="ChEBI" id="CHEBI:15377"/>
        <dbReference type="ChEBI" id="CHEBI:15378"/>
        <dbReference type="ChEBI" id="CHEBI:59874"/>
        <dbReference type="ChEBI" id="CHEBI:78442"/>
        <dbReference type="ChEBI" id="CHEBI:138191"/>
        <dbReference type="EC" id="3.1.1.29"/>
    </reaction>
</comment>
<keyword evidence="2 8" id="KW-0820">tRNA-binding</keyword>
<dbReference type="HAMAP" id="MF_00083">
    <property type="entry name" value="Pept_tRNA_hydro_bact"/>
    <property type="match status" value="1"/>
</dbReference>
<evidence type="ECO:0000256" key="3">
    <source>
        <dbReference type="ARBA" id="ARBA00022801"/>
    </source>
</evidence>
<dbReference type="Pfam" id="PF01195">
    <property type="entry name" value="Pept_tRNA_hydro"/>
    <property type="match status" value="1"/>
</dbReference>
<dbReference type="GO" id="GO:0006515">
    <property type="term" value="P:protein quality control for misfolded or incompletely synthesized proteins"/>
    <property type="evidence" value="ECO:0007669"/>
    <property type="project" value="UniProtKB-UniRule"/>
</dbReference>
<dbReference type="PROSITE" id="PS01195">
    <property type="entry name" value="PEPT_TRNA_HYDROL_1"/>
    <property type="match status" value="1"/>
</dbReference>
<dbReference type="GO" id="GO:0000049">
    <property type="term" value="F:tRNA binding"/>
    <property type="evidence" value="ECO:0007669"/>
    <property type="project" value="UniProtKB-UniRule"/>
</dbReference>
<keyword evidence="4 8" id="KW-0694">RNA-binding</keyword>
<comment type="subunit">
    <text evidence="8">Monomer.</text>
</comment>
<dbReference type="NCBIfam" id="TIGR00447">
    <property type="entry name" value="pth"/>
    <property type="match status" value="1"/>
</dbReference>
<evidence type="ECO:0000256" key="1">
    <source>
        <dbReference type="ARBA" id="ARBA00013260"/>
    </source>
</evidence>
<keyword evidence="3 8" id="KW-0378">Hydrolase</keyword>
<dbReference type="AlphaFoldDB" id="A0A6A9UVC9"/>
<feature type="site" description="Discriminates between blocked and unblocked aminoacyl-tRNA" evidence="8">
    <location>
        <position position="11"/>
    </location>
</feature>
<dbReference type="GO" id="GO:0004045">
    <property type="term" value="F:peptidyl-tRNA hydrolase activity"/>
    <property type="evidence" value="ECO:0007669"/>
    <property type="project" value="UniProtKB-UniRule"/>
</dbReference>
<comment type="function">
    <text evidence="8">Hydrolyzes ribosome-free peptidyl-tRNAs (with 1 or more amino acids incorporated), which drop off the ribosome during protein synthesis, or as a result of ribosome stalling.</text>
</comment>
<dbReference type="EC" id="3.1.1.29" evidence="1 8"/>
<feature type="binding site" evidence="8">
    <location>
        <position position="125"/>
    </location>
    <ligand>
        <name>tRNA</name>
        <dbReference type="ChEBI" id="CHEBI:17843"/>
    </ligand>
</feature>
<name>A0A6A9UVC9_9ACTN</name>
<evidence type="ECO:0000256" key="2">
    <source>
        <dbReference type="ARBA" id="ARBA00022555"/>
    </source>
</evidence>
<dbReference type="GO" id="GO:0072344">
    <property type="term" value="P:rescue of stalled ribosome"/>
    <property type="evidence" value="ECO:0007669"/>
    <property type="project" value="UniProtKB-UniRule"/>
</dbReference>
<accession>A0A6A9UVC9</accession>
<proteinExistence type="inferred from homology"/>
<comment type="similarity">
    <text evidence="5 8 10">Belongs to the PTH family.</text>
</comment>
<evidence type="ECO:0000256" key="8">
    <source>
        <dbReference type="HAMAP-Rule" id="MF_00083"/>
    </source>
</evidence>
<feature type="binding site" evidence="8">
    <location>
        <position position="16"/>
    </location>
    <ligand>
        <name>tRNA</name>
        <dbReference type="ChEBI" id="CHEBI:17843"/>
    </ligand>
</feature>
<dbReference type="Proteomes" id="UP000435304">
    <property type="component" value="Unassembled WGS sequence"/>
</dbReference>
<reference evidence="11 12" key="1">
    <citation type="submission" date="2019-12" db="EMBL/GenBank/DDBJ databases">
        <title>Auraticoccus cholistani sp. nov., an actinomycete isolated from soil of Cholistan desert.</title>
        <authorList>
            <person name="Cheema M.T."/>
        </authorList>
    </citation>
    <scope>NUCLEOTIDE SEQUENCE [LARGE SCALE GENOMIC DNA]</scope>
    <source>
        <strain evidence="11 12">F435</strain>
    </source>
</reference>
<feature type="active site" description="Proton acceptor" evidence="8">
    <location>
        <position position="21"/>
    </location>
</feature>
<comment type="subcellular location">
    <subcellularLocation>
        <location evidence="8">Cytoplasm</location>
    </subcellularLocation>
</comment>
<dbReference type="CDD" id="cd00462">
    <property type="entry name" value="PTH"/>
    <property type="match status" value="1"/>
</dbReference>
<evidence type="ECO:0000256" key="7">
    <source>
        <dbReference type="ARBA" id="ARBA00050038"/>
    </source>
</evidence>
<dbReference type="Gene3D" id="3.40.50.1470">
    <property type="entry name" value="Peptidyl-tRNA hydrolase"/>
    <property type="match status" value="1"/>
</dbReference>
<comment type="caution">
    <text evidence="11">The sequence shown here is derived from an EMBL/GenBank/DDBJ whole genome shotgun (WGS) entry which is preliminary data.</text>
</comment>
<dbReference type="PROSITE" id="PS01196">
    <property type="entry name" value="PEPT_TRNA_HYDROL_2"/>
    <property type="match status" value="1"/>
</dbReference>
<dbReference type="PANTHER" id="PTHR17224">
    <property type="entry name" value="PEPTIDYL-TRNA HYDROLASE"/>
    <property type="match status" value="1"/>
</dbReference>
<protein>
    <recommendedName>
        <fullName evidence="7 8">Peptidyl-tRNA hydrolase</fullName>
        <shortName evidence="8">Pth</shortName>
        <ecNumber evidence="1 8">3.1.1.29</ecNumber>
    </recommendedName>
</protein>
<keyword evidence="12" id="KW-1185">Reference proteome</keyword>
<evidence type="ECO:0000256" key="5">
    <source>
        <dbReference type="ARBA" id="ARBA00038063"/>
    </source>
</evidence>
<dbReference type="FunFam" id="3.40.50.1470:FF:000001">
    <property type="entry name" value="Peptidyl-tRNA hydrolase"/>
    <property type="match status" value="1"/>
</dbReference>
<evidence type="ECO:0000256" key="6">
    <source>
        <dbReference type="ARBA" id="ARBA00048707"/>
    </source>
</evidence>
<evidence type="ECO:0000313" key="11">
    <source>
        <dbReference type="EMBL" id="MVA76651.1"/>
    </source>
</evidence>
<comment type="function">
    <text evidence="8">Catalyzes the release of premature peptidyl moieties from peptidyl-tRNA molecules trapped in stalled 50S ribosomal subunits, and thus maintains levels of free tRNAs and 50S ribosomes.</text>
</comment>
<evidence type="ECO:0000313" key="12">
    <source>
        <dbReference type="Proteomes" id="UP000435304"/>
    </source>
</evidence>
<dbReference type="EMBL" id="WPCU01000007">
    <property type="protein sequence ID" value="MVA76651.1"/>
    <property type="molecule type" value="Genomic_DNA"/>
</dbReference>
<evidence type="ECO:0000256" key="10">
    <source>
        <dbReference type="RuleBase" id="RU004320"/>
    </source>
</evidence>
<dbReference type="SUPFAM" id="SSF53178">
    <property type="entry name" value="Peptidyl-tRNA hydrolase-like"/>
    <property type="match status" value="1"/>
</dbReference>
<evidence type="ECO:0000256" key="4">
    <source>
        <dbReference type="ARBA" id="ARBA00022884"/>
    </source>
</evidence>
<gene>
    <name evidence="8" type="primary">pth</name>
    <name evidence="11" type="ORF">GC722_11545</name>
</gene>
<dbReference type="GO" id="GO:0005737">
    <property type="term" value="C:cytoplasm"/>
    <property type="evidence" value="ECO:0007669"/>
    <property type="project" value="UniProtKB-SubCell"/>
</dbReference>
<dbReference type="InterPro" id="IPR036416">
    <property type="entry name" value="Pept_tRNA_hydro_sf"/>
</dbReference>
<feature type="binding site" evidence="8">
    <location>
        <position position="77"/>
    </location>
    <ligand>
        <name>tRNA</name>
        <dbReference type="ChEBI" id="CHEBI:17843"/>
    </ligand>
</feature>
<dbReference type="InterPro" id="IPR018171">
    <property type="entry name" value="Pept_tRNA_hydro_CS"/>
</dbReference>
<dbReference type="RefSeq" id="WP_156610245.1">
    <property type="nucleotide sequence ID" value="NZ_WPCU01000007.1"/>
</dbReference>